<protein>
    <submittedName>
        <fullName evidence="1">Uncharacterized protein</fullName>
    </submittedName>
</protein>
<accession>A0A516SEY5</accession>
<dbReference type="EMBL" id="CP041730">
    <property type="protein sequence ID" value="QDQ26726.1"/>
    <property type="molecule type" value="Genomic_DNA"/>
</dbReference>
<dbReference type="RefSeq" id="WP_144278120.1">
    <property type="nucleotide sequence ID" value="NZ_CP041730.1"/>
</dbReference>
<dbReference type="AlphaFoldDB" id="A0A516SEY5"/>
<organism evidence="1 2">
    <name type="scientific">Chitinimonas arctica</name>
    <dbReference type="NCBI Taxonomy" id="2594795"/>
    <lineage>
        <taxon>Bacteria</taxon>
        <taxon>Pseudomonadati</taxon>
        <taxon>Pseudomonadota</taxon>
        <taxon>Betaproteobacteria</taxon>
        <taxon>Neisseriales</taxon>
        <taxon>Chitinibacteraceae</taxon>
        <taxon>Chitinimonas</taxon>
    </lineage>
</organism>
<proteinExistence type="predicted"/>
<evidence type="ECO:0000313" key="2">
    <source>
        <dbReference type="Proteomes" id="UP000317550"/>
    </source>
</evidence>
<name>A0A516SEY5_9NEIS</name>
<evidence type="ECO:0000313" key="1">
    <source>
        <dbReference type="EMBL" id="QDQ26726.1"/>
    </source>
</evidence>
<keyword evidence="2" id="KW-1185">Reference proteome</keyword>
<dbReference type="KEGG" id="cari:FNU76_10310"/>
<reference evidence="2" key="1">
    <citation type="submission" date="2019-07" db="EMBL/GenBank/DDBJ databases">
        <title>Chitinimonas sp. nov., isolated from Ny-Alesund, arctica soil.</title>
        <authorList>
            <person name="Xu Q."/>
            <person name="Peng F."/>
        </authorList>
    </citation>
    <scope>NUCLEOTIDE SEQUENCE [LARGE SCALE GENOMIC DNA]</scope>
    <source>
        <strain evidence="2">R3-44</strain>
    </source>
</reference>
<gene>
    <name evidence="1" type="ORF">FNU76_10310</name>
</gene>
<sequence length="135" mass="14944">MPAYYEALAALAEDTHSKMVALHEAREIIEAHDRLALALNEPWAVCRVSVYAHSTIEAEVWIQSDFGDTGLVRALSLASWKINGDHHNEKWRMYLVQVPGFPSHVFKVRLNSALDESYLAGSHGCLGASPAEVSE</sequence>
<dbReference type="Proteomes" id="UP000317550">
    <property type="component" value="Chromosome"/>
</dbReference>